<dbReference type="Proteomes" id="UP000284006">
    <property type="component" value="Unassembled WGS sequence"/>
</dbReference>
<evidence type="ECO:0000313" key="6">
    <source>
        <dbReference type="EMBL" id="RJG09364.1"/>
    </source>
</evidence>
<name>A0A418XA60_9BURK</name>
<dbReference type="InterPro" id="IPR036390">
    <property type="entry name" value="WH_DNA-bd_sf"/>
</dbReference>
<gene>
    <name evidence="6" type="ORF">D3872_22965</name>
</gene>
<comment type="caution">
    <text evidence="6">The sequence shown here is derived from an EMBL/GenBank/DDBJ whole genome shotgun (WGS) entry which is preliminary data.</text>
</comment>
<evidence type="ECO:0000256" key="1">
    <source>
        <dbReference type="ARBA" id="ARBA00023015"/>
    </source>
</evidence>
<dbReference type="Gene3D" id="1.10.10.10">
    <property type="entry name" value="Winged helix-like DNA-binding domain superfamily/Winged helix DNA-binding domain"/>
    <property type="match status" value="1"/>
</dbReference>
<dbReference type="OrthoDB" id="9777588at2"/>
<evidence type="ECO:0000256" key="2">
    <source>
        <dbReference type="ARBA" id="ARBA00023125"/>
    </source>
</evidence>
<evidence type="ECO:0000313" key="7">
    <source>
        <dbReference type="Proteomes" id="UP000284006"/>
    </source>
</evidence>
<dbReference type="InterPro" id="IPR014710">
    <property type="entry name" value="RmlC-like_jellyroll"/>
</dbReference>
<dbReference type="SMART" id="SM00100">
    <property type="entry name" value="cNMP"/>
    <property type="match status" value="1"/>
</dbReference>
<dbReference type="CDD" id="cd00038">
    <property type="entry name" value="CAP_ED"/>
    <property type="match status" value="1"/>
</dbReference>
<keyword evidence="2" id="KW-0238">DNA-binding</keyword>
<dbReference type="Pfam" id="PF13545">
    <property type="entry name" value="HTH_Crp_2"/>
    <property type="match status" value="1"/>
</dbReference>
<dbReference type="RefSeq" id="WP_119812947.1">
    <property type="nucleotide sequence ID" value="NZ_QYUP01000176.1"/>
</dbReference>
<sequence length="226" mass="25189">MLTSKIDPREFLRRLPLFADFTPDELQDIAAGTQELHVPRGKTIFHRGDACRGFHIVVYGQVKLGFLSARGDEKIIEIVGPGSSFGEALMFMEKPYIVGATALADTMLLHIAKEAVFETLERNPAFARRMLAGMSRRLHGLIKDVESYSLRSGSQRIVGYLLKNEPDGDGAQVTLEVSKKLLASRLNLTPEYFSRVLHDLTEQGMIAVQGRQVTILDVGRLRTYEG</sequence>
<evidence type="ECO:0000256" key="3">
    <source>
        <dbReference type="ARBA" id="ARBA00023163"/>
    </source>
</evidence>
<dbReference type="PROSITE" id="PS50042">
    <property type="entry name" value="CNMP_BINDING_3"/>
    <property type="match status" value="1"/>
</dbReference>
<reference evidence="6 7" key="1">
    <citation type="submission" date="2018-09" db="EMBL/GenBank/DDBJ databases">
        <authorList>
            <person name="Zhu H."/>
        </authorList>
    </citation>
    <scope>NUCLEOTIDE SEQUENCE [LARGE SCALE GENOMIC DNA]</scope>
    <source>
        <strain evidence="6 7">K1S02-61</strain>
    </source>
</reference>
<dbReference type="PROSITE" id="PS51063">
    <property type="entry name" value="HTH_CRP_2"/>
    <property type="match status" value="1"/>
</dbReference>
<dbReference type="EMBL" id="QYUP01000176">
    <property type="protein sequence ID" value="RJG09364.1"/>
    <property type="molecule type" value="Genomic_DNA"/>
</dbReference>
<dbReference type="InterPro" id="IPR036388">
    <property type="entry name" value="WH-like_DNA-bd_sf"/>
</dbReference>
<dbReference type="InterPro" id="IPR012318">
    <property type="entry name" value="HTH_CRP"/>
</dbReference>
<dbReference type="Gene3D" id="2.60.120.10">
    <property type="entry name" value="Jelly Rolls"/>
    <property type="match status" value="1"/>
</dbReference>
<keyword evidence="3" id="KW-0804">Transcription</keyword>
<organism evidence="6 7">
    <name type="scientific">Massilia cavernae</name>
    <dbReference type="NCBI Taxonomy" id="2320864"/>
    <lineage>
        <taxon>Bacteria</taxon>
        <taxon>Pseudomonadati</taxon>
        <taxon>Pseudomonadota</taxon>
        <taxon>Betaproteobacteria</taxon>
        <taxon>Burkholderiales</taxon>
        <taxon>Oxalobacteraceae</taxon>
        <taxon>Telluria group</taxon>
        <taxon>Massilia</taxon>
    </lineage>
</organism>
<accession>A0A418XA60</accession>
<proteinExistence type="predicted"/>
<keyword evidence="1" id="KW-0805">Transcription regulation</keyword>
<dbReference type="InterPro" id="IPR018490">
    <property type="entry name" value="cNMP-bd_dom_sf"/>
</dbReference>
<evidence type="ECO:0000259" key="5">
    <source>
        <dbReference type="PROSITE" id="PS51063"/>
    </source>
</evidence>
<dbReference type="GO" id="GO:0005829">
    <property type="term" value="C:cytosol"/>
    <property type="evidence" value="ECO:0007669"/>
    <property type="project" value="TreeGrafter"/>
</dbReference>
<dbReference type="GO" id="GO:0003700">
    <property type="term" value="F:DNA-binding transcription factor activity"/>
    <property type="evidence" value="ECO:0007669"/>
    <property type="project" value="TreeGrafter"/>
</dbReference>
<protein>
    <submittedName>
        <fullName evidence="6">Crp/Fnr family transcriptional regulator</fullName>
    </submittedName>
</protein>
<dbReference type="InterPro" id="IPR000595">
    <property type="entry name" value="cNMP-bd_dom"/>
</dbReference>
<dbReference type="GO" id="GO:0003677">
    <property type="term" value="F:DNA binding"/>
    <property type="evidence" value="ECO:0007669"/>
    <property type="project" value="UniProtKB-KW"/>
</dbReference>
<dbReference type="PANTHER" id="PTHR24567">
    <property type="entry name" value="CRP FAMILY TRANSCRIPTIONAL REGULATORY PROTEIN"/>
    <property type="match status" value="1"/>
</dbReference>
<dbReference type="AlphaFoldDB" id="A0A418XA60"/>
<keyword evidence="7" id="KW-1185">Reference proteome</keyword>
<feature type="domain" description="Cyclic nucleotide-binding" evidence="4">
    <location>
        <begin position="17"/>
        <end position="137"/>
    </location>
</feature>
<dbReference type="PANTHER" id="PTHR24567:SF68">
    <property type="entry name" value="DNA-BINDING TRANSCRIPTIONAL DUAL REGULATOR CRP"/>
    <property type="match status" value="1"/>
</dbReference>
<dbReference type="SUPFAM" id="SSF46785">
    <property type="entry name" value="Winged helix' DNA-binding domain"/>
    <property type="match status" value="1"/>
</dbReference>
<dbReference type="SMART" id="SM00419">
    <property type="entry name" value="HTH_CRP"/>
    <property type="match status" value="1"/>
</dbReference>
<evidence type="ECO:0000259" key="4">
    <source>
        <dbReference type="PROSITE" id="PS50042"/>
    </source>
</evidence>
<dbReference type="Pfam" id="PF00027">
    <property type="entry name" value="cNMP_binding"/>
    <property type="match status" value="1"/>
</dbReference>
<dbReference type="InterPro" id="IPR050397">
    <property type="entry name" value="Env_Response_Regulators"/>
</dbReference>
<dbReference type="SUPFAM" id="SSF51206">
    <property type="entry name" value="cAMP-binding domain-like"/>
    <property type="match status" value="1"/>
</dbReference>
<feature type="domain" description="HTH crp-type" evidence="5">
    <location>
        <begin position="151"/>
        <end position="219"/>
    </location>
</feature>